<evidence type="ECO:0000313" key="3">
    <source>
        <dbReference type="EMBL" id="USR91838.1"/>
    </source>
</evidence>
<dbReference type="InterPro" id="IPR012341">
    <property type="entry name" value="6hp_glycosidase-like_sf"/>
</dbReference>
<dbReference type="PANTHER" id="PTHR10569">
    <property type="entry name" value="GLYCOGEN DEBRANCHING ENZYME"/>
    <property type="match status" value="1"/>
</dbReference>
<feature type="domain" description="Glycogen debranching enzyme C-terminal" evidence="1">
    <location>
        <begin position="286"/>
        <end position="648"/>
    </location>
</feature>
<sequence>MTIQFGREICGDLEQAQQREWLVTNGIGGYGCGTVAGLLTRQYHGVLVAAMEPPCCRRLRVVKLDETIQLGGKSYPLYTNRWADGTVAPRGYYYLEQFRLVGRTPVWIYACGEARLEKSLWMEWGHNTTYVRYRLLRGGRSLELSIKALVNDRSHHGGITGENWDIDPCPQGVKLSCEGGVPCYILGDRGLVTPRYNWYAGFDLARERDRGSGDYEDHLHGATLKATLDPGDSDSFTVAVTTEALPTLNAAAAWRRHQAREQELVATWQGSSETAAPNWIQQLVLAADSFVVTRHPLYINPEQPETTLLTGYPWFGDWGRYTMMSLPGLTLATGRPEVMRSVLTSAASYFQDGVLPNVFPDDGGLPAYNTVDASLWYIEAVRLYVKVTGDRPFLEQIYPTLVDVVEAYSRGVSPGIHLDRQDGLLESQAQLTWMDAKVGETPITPRQGKAVEVNALWYNAILTMTQFAEQLGQRSKPYHALGRQIQAGFQRFWNPSLGYCYDVLDGPNGDDMTLRPNQLLAAYLPGPLLSSDRCRTLLDICSRSLLTSYGLRSLCPDDVNYLGHYGGNLPQRDRAYHQGTTWAWWLGIYSLAHYRLYGDASAALSFLSPIADHLQTAGLGQISEIFDGDDPLPPRGCIAHGAAVASVLWAWRAIAQSKATSLADR</sequence>
<dbReference type="InterPro" id="IPR032790">
    <property type="entry name" value="GDE_C"/>
</dbReference>
<dbReference type="PROSITE" id="PS51257">
    <property type="entry name" value="PROKAR_LIPOPROTEIN"/>
    <property type="match status" value="1"/>
</dbReference>
<dbReference type="RefSeq" id="WP_252663867.1">
    <property type="nucleotide sequence ID" value="NZ_CP098611.1"/>
</dbReference>
<dbReference type="PANTHER" id="PTHR10569:SF2">
    <property type="entry name" value="GLYCOGEN DEBRANCHING ENZYME"/>
    <property type="match status" value="1"/>
</dbReference>
<protein>
    <submittedName>
        <fullName evidence="3">Amylo-alpha-1,6-glucosidase</fullName>
    </submittedName>
</protein>
<evidence type="ECO:0000259" key="2">
    <source>
        <dbReference type="Pfam" id="PF12439"/>
    </source>
</evidence>
<keyword evidence="4" id="KW-1185">Reference proteome</keyword>
<accession>A0ABY5ASK6</accession>
<dbReference type="InterPro" id="IPR006451">
    <property type="entry name" value="Glycogen_debranch_arc"/>
</dbReference>
<dbReference type="Pfam" id="PF12439">
    <property type="entry name" value="GDE_N"/>
    <property type="match status" value="1"/>
</dbReference>
<dbReference type="NCBIfam" id="TIGR01561">
    <property type="entry name" value="gde_arch"/>
    <property type="match status" value="1"/>
</dbReference>
<dbReference type="InterPro" id="IPR008928">
    <property type="entry name" value="6-hairpin_glycosidase_sf"/>
</dbReference>
<dbReference type="Proteomes" id="UP001056708">
    <property type="component" value="Chromosome"/>
</dbReference>
<evidence type="ECO:0000259" key="1">
    <source>
        <dbReference type="Pfam" id="PF06202"/>
    </source>
</evidence>
<dbReference type="InterPro" id="IPR010401">
    <property type="entry name" value="AGL/Gdb1"/>
</dbReference>
<dbReference type="SUPFAM" id="SSF48208">
    <property type="entry name" value="Six-hairpin glycosidases"/>
    <property type="match status" value="1"/>
</dbReference>
<dbReference type="Pfam" id="PF06202">
    <property type="entry name" value="GDE_C"/>
    <property type="match status" value="1"/>
</dbReference>
<dbReference type="Gene3D" id="1.50.10.10">
    <property type="match status" value="1"/>
</dbReference>
<reference evidence="3" key="1">
    <citation type="submission" date="2022-06" db="EMBL/GenBank/DDBJ databases">
        <title>Genome sequence of Phormidium yuhuli AB48 isolated from an industrial photobioreactor environment.</title>
        <authorList>
            <person name="Qiu Y."/>
            <person name="Noonan A.J.C."/>
            <person name="Dofher K."/>
            <person name="Koch M."/>
            <person name="Kieft B."/>
            <person name="Lin X."/>
            <person name="Ziels R.M."/>
            <person name="Hallam S.J."/>
        </authorList>
    </citation>
    <scope>NUCLEOTIDE SEQUENCE</scope>
    <source>
        <strain evidence="3">AB48</strain>
    </source>
</reference>
<feature type="domain" description="Glycogen debranching enzyme bacterial and archaeal type N-terminal" evidence="2">
    <location>
        <begin position="19"/>
        <end position="233"/>
    </location>
</feature>
<gene>
    <name evidence="3" type="ORF">NEA10_03675</name>
</gene>
<proteinExistence type="predicted"/>
<dbReference type="EMBL" id="CP098611">
    <property type="protein sequence ID" value="USR91838.1"/>
    <property type="molecule type" value="Genomic_DNA"/>
</dbReference>
<organism evidence="3 4">
    <name type="scientific">Phormidium yuhuli AB48</name>
    <dbReference type="NCBI Taxonomy" id="2940671"/>
    <lineage>
        <taxon>Bacteria</taxon>
        <taxon>Bacillati</taxon>
        <taxon>Cyanobacteriota</taxon>
        <taxon>Cyanophyceae</taxon>
        <taxon>Oscillatoriophycideae</taxon>
        <taxon>Oscillatoriales</taxon>
        <taxon>Oscillatoriaceae</taxon>
        <taxon>Phormidium</taxon>
        <taxon>Phormidium yuhuli</taxon>
    </lineage>
</organism>
<dbReference type="InterPro" id="IPR024742">
    <property type="entry name" value="Glycogen_debranch_N"/>
</dbReference>
<evidence type="ECO:0000313" key="4">
    <source>
        <dbReference type="Proteomes" id="UP001056708"/>
    </source>
</evidence>
<name>A0ABY5ASK6_9CYAN</name>